<dbReference type="NCBIfam" id="NF003828">
    <property type="entry name" value="PRK05416.1"/>
    <property type="match status" value="1"/>
</dbReference>
<evidence type="ECO:0000313" key="7">
    <source>
        <dbReference type="Proteomes" id="UP000232693"/>
    </source>
</evidence>
<dbReference type="OrthoDB" id="9784461at2"/>
<keyword evidence="2" id="KW-0067">ATP-binding</keyword>
<reference evidence="6 7" key="1">
    <citation type="submission" date="2017-12" db="EMBL/GenBank/DDBJ databases">
        <title>Kangiella profundi FT102 completed genome.</title>
        <authorList>
            <person name="Xu J."/>
            <person name="Wang J."/>
            <person name="Lu Y."/>
        </authorList>
    </citation>
    <scope>NUCLEOTIDE SEQUENCE [LARGE SCALE GENOMIC DNA]</scope>
    <source>
        <strain evidence="6 7">FT102</strain>
    </source>
</reference>
<evidence type="ECO:0000259" key="5">
    <source>
        <dbReference type="Pfam" id="PF22740"/>
    </source>
</evidence>
<evidence type="ECO:0000256" key="2">
    <source>
        <dbReference type="ARBA" id="ARBA00022840"/>
    </source>
</evidence>
<dbReference type="HAMAP" id="MF_00636">
    <property type="entry name" value="RapZ_like"/>
    <property type="match status" value="1"/>
</dbReference>
<keyword evidence="3" id="KW-0342">GTP-binding</keyword>
<proteinExistence type="inferred from homology"/>
<dbReference type="PIRSF" id="PIRSF005052">
    <property type="entry name" value="P-loopkin"/>
    <property type="match status" value="1"/>
</dbReference>
<evidence type="ECO:0000259" key="4">
    <source>
        <dbReference type="Pfam" id="PF03668"/>
    </source>
</evidence>
<keyword evidence="1" id="KW-0547">Nucleotide-binding</keyword>
<dbReference type="GO" id="GO:0005525">
    <property type="term" value="F:GTP binding"/>
    <property type="evidence" value="ECO:0007669"/>
    <property type="project" value="UniProtKB-UniRule"/>
</dbReference>
<dbReference type="EMBL" id="CP025120">
    <property type="protein sequence ID" value="AUD78246.1"/>
    <property type="molecule type" value="Genomic_DNA"/>
</dbReference>
<dbReference type="Gene3D" id="3.40.50.300">
    <property type="entry name" value="P-loop containing nucleotide triphosphate hydrolases"/>
    <property type="match status" value="1"/>
</dbReference>
<evidence type="ECO:0000256" key="1">
    <source>
        <dbReference type="ARBA" id="ARBA00022741"/>
    </source>
</evidence>
<gene>
    <name evidence="6" type="ORF">CW740_02920</name>
</gene>
<dbReference type="InterPro" id="IPR053931">
    <property type="entry name" value="RapZ_C"/>
</dbReference>
<keyword evidence="7" id="KW-1185">Reference proteome</keyword>
<evidence type="ECO:0000256" key="3">
    <source>
        <dbReference type="ARBA" id="ARBA00023134"/>
    </source>
</evidence>
<dbReference type="RefSeq" id="WP_106646123.1">
    <property type="nucleotide sequence ID" value="NZ_BMGO01000002.1"/>
</dbReference>
<dbReference type="Proteomes" id="UP000232693">
    <property type="component" value="Chromosome"/>
</dbReference>
<dbReference type="SUPFAM" id="SSF52540">
    <property type="entry name" value="P-loop containing nucleoside triphosphate hydrolases"/>
    <property type="match status" value="1"/>
</dbReference>
<dbReference type="Pfam" id="PF22740">
    <property type="entry name" value="PapZ_C"/>
    <property type="match status" value="1"/>
</dbReference>
<dbReference type="InterPro" id="IPR053930">
    <property type="entry name" value="RapZ-like_N"/>
</dbReference>
<feature type="domain" description="RapZ C-terminal" evidence="5">
    <location>
        <begin position="160"/>
        <end position="279"/>
    </location>
</feature>
<dbReference type="KEGG" id="kpd:CW740_02920"/>
<name>A0A2K9ACY4_9GAMM</name>
<dbReference type="AlphaFoldDB" id="A0A2K9ACY4"/>
<dbReference type="InterPro" id="IPR005337">
    <property type="entry name" value="RapZ-like"/>
</dbReference>
<dbReference type="Pfam" id="PF03668">
    <property type="entry name" value="RapZ-like_N"/>
    <property type="match status" value="1"/>
</dbReference>
<dbReference type="InterPro" id="IPR027417">
    <property type="entry name" value="P-loop_NTPase"/>
</dbReference>
<feature type="domain" description="RapZ-like N-terminal" evidence="4">
    <location>
        <begin position="1"/>
        <end position="155"/>
    </location>
</feature>
<sequence length="283" mass="32513">MKLLIVSGRSGSGKSVALKALEDMGYYCIDNLPLSLTLNVINDHILRNEDIAIGVDARNRHDLEHFSEEISNIKKEAPQAKTLFLDADESTLLKRFSETRRRHPLTNSGLSLRDAIKEEKKLLEPVRASADLVVNTSELSPHELRERLRERVSSDKSQSMDIRLVSFGFKHGAPKDADFVFDVRCLPNPYWDPELRDFTGKDPQIQHFLEQSSMVMEYTWQLKVFFSTWIPEFSKQDRSYFTCAIGCTGGRHRSVYMVETLAKALKPLYPNISIEHRQLDKKQ</sequence>
<protein>
    <submittedName>
        <fullName evidence="6">RNase adapter RapZ</fullName>
    </submittedName>
</protein>
<dbReference type="PANTHER" id="PTHR30448:SF0">
    <property type="entry name" value="RNASE ADAPTER PROTEIN RAPZ"/>
    <property type="match status" value="1"/>
</dbReference>
<dbReference type="GO" id="GO:0005524">
    <property type="term" value="F:ATP binding"/>
    <property type="evidence" value="ECO:0007669"/>
    <property type="project" value="UniProtKB-UniRule"/>
</dbReference>
<accession>A0A2K9ACY4</accession>
<dbReference type="PANTHER" id="PTHR30448">
    <property type="entry name" value="RNASE ADAPTER PROTEIN RAPZ"/>
    <property type="match status" value="1"/>
</dbReference>
<evidence type="ECO:0000313" key="6">
    <source>
        <dbReference type="EMBL" id="AUD78246.1"/>
    </source>
</evidence>
<organism evidence="6 7">
    <name type="scientific">Kangiella profundi</name>
    <dbReference type="NCBI Taxonomy" id="1561924"/>
    <lineage>
        <taxon>Bacteria</taxon>
        <taxon>Pseudomonadati</taxon>
        <taxon>Pseudomonadota</taxon>
        <taxon>Gammaproteobacteria</taxon>
        <taxon>Kangiellales</taxon>
        <taxon>Kangiellaceae</taxon>
        <taxon>Kangiella</taxon>
    </lineage>
</organism>